<gene>
    <name evidence="3" type="primary">LOC111122928</name>
</gene>
<protein>
    <submittedName>
        <fullName evidence="3">Uncharacterized protein LOC111122928</fullName>
    </submittedName>
</protein>
<dbReference type="KEGG" id="cvn:111122928"/>
<dbReference type="OrthoDB" id="10622318at2759"/>
<sequence>MFTGGARPKEHKDSQSVDNRSLLPVELRNNFYADIVLIFSKDDSEEAARFLSQIQHFTEEHGYRVTGYLDNRLKVNDQTDYQRCSAFIYLFTQKSVQEYSKLTSDKILQSLMYDERMIAVLTEAGLTLPMSARVTRSLRYLRHQLPDWRDSLLDFLKKNAEIRKSKERSHMKKEKEYINRISPTQETEERPIIKTIYAENVIVGNHSKIEINRVSKNDIEAASVSQGIQTDIRSNQGRRLSSENLVKAEQNVRSSTCSPMESVTTPYASMSSYPPPNQRILRNIPFSNNTSIPDEDVVPNTGGYVSDTPVKVTLSSRTHAGPSSKERKSSLTPRNENPVPVRLPAGDLTFNNTLSLGDVTHKEAAYDMGKTIATTNPTYPIPKQLSCELISFSNWSLCESNTPLSSQQTEDVHVDREASLHHVQEDSLALQGESLNLDSLLEDSS</sequence>
<evidence type="ECO:0000256" key="1">
    <source>
        <dbReference type="SAM" id="MobiDB-lite"/>
    </source>
</evidence>
<dbReference type="GeneID" id="111122928"/>
<organism evidence="2 3">
    <name type="scientific">Crassostrea virginica</name>
    <name type="common">Eastern oyster</name>
    <dbReference type="NCBI Taxonomy" id="6565"/>
    <lineage>
        <taxon>Eukaryota</taxon>
        <taxon>Metazoa</taxon>
        <taxon>Spiralia</taxon>
        <taxon>Lophotrochozoa</taxon>
        <taxon>Mollusca</taxon>
        <taxon>Bivalvia</taxon>
        <taxon>Autobranchia</taxon>
        <taxon>Pteriomorphia</taxon>
        <taxon>Ostreida</taxon>
        <taxon>Ostreoidea</taxon>
        <taxon>Ostreidae</taxon>
        <taxon>Crassostrea</taxon>
    </lineage>
</organism>
<proteinExistence type="predicted"/>
<dbReference type="RefSeq" id="XP_022320671.1">
    <property type="nucleotide sequence ID" value="XM_022464963.1"/>
</dbReference>
<dbReference type="Proteomes" id="UP000694844">
    <property type="component" value="Chromosome 3"/>
</dbReference>
<evidence type="ECO:0000313" key="2">
    <source>
        <dbReference type="Proteomes" id="UP000694844"/>
    </source>
</evidence>
<keyword evidence="2" id="KW-1185">Reference proteome</keyword>
<name>A0A8B8D1L5_CRAVI</name>
<dbReference type="AlphaFoldDB" id="A0A8B8D1L5"/>
<accession>A0A8B8D1L5</accession>
<evidence type="ECO:0000313" key="3">
    <source>
        <dbReference type="RefSeq" id="XP_022320671.1"/>
    </source>
</evidence>
<feature type="region of interest" description="Disordered" evidence="1">
    <location>
        <begin position="313"/>
        <end position="343"/>
    </location>
</feature>
<reference evidence="3" key="1">
    <citation type="submission" date="2025-08" db="UniProtKB">
        <authorList>
            <consortium name="RefSeq"/>
        </authorList>
    </citation>
    <scope>IDENTIFICATION</scope>
    <source>
        <tissue evidence="3">Whole sample</tissue>
    </source>
</reference>